<dbReference type="AlphaFoldDB" id="Q7WTC9"/>
<organism evidence="2">
    <name type="scientific">Staphylococcus aureus</name>
    <dbReference type="NCBI Taxonomy" id="1280"/>
    <lineage>
        <taxon>Bacteria</taxon>
        <taxon>Bacillati</taxon>
        <taxon>Bacillota</taxon>
        <taxon>Bacilli</taxon>
        <taxon>Bacillales</taxon>
        <taxon>Staphylococcaceae</taxon>
        <taxon>Staphylococcus</taxon>
    </lineage>
</organism>
<feature type="region of interest" description="Disordered" evidence="1">
    <location>
        <begin position="70"/>
        <end position="139"/>
    </location>
</feature>
<name>Q7WTC9_STAAU</name>
<evidence type="ECO:0008006" key="3">
    <source>
        <dbReference type="Google" id="ProtNLM"/>
    </source>
</evidence>
<evidence type="ECO:0000256" key="1">
    <source>
        <dbReference type="SAM" id="MobiDB-lite"/>
    </source>
</evidence>
<dbReference type="EMBL" id="AF537210">
    <property type="protein sequence ID" value="AAP44163.1"/>
    <property type="molecule type" value="Genomic_DNA"/>
</dbReference>
<reference evidence="2" key="1">
    <citation type="journal article" date="2003" name="Antimicrob. Agents Chemother.">
        <title>Resistance to autolysis in vancomycin-selected Staphylococcus aureus isolates precedes vancomycin-intermediate resistance.</title>
        <authorList>
            <person name="Boyle-Vavra S."/>
            <person name="Challapalli M."/>
            <person name="Daum R.S."/>
        </authorList>
    </citation>
    <scope>NUCLEOTIDE SEQUENCE</scope>
    <source>
        <strain evidence="2">IL-A</strain>
    </source>
</reference>
<accession>Q7WTC9</accession>
<sequence>MYLTNDVEIKTAQLKGKDDMLNGIYYYHPSVESIQKYANLLRKDLELSPINDKNDFLDQRVINHYGSLIPLTPLDSSLLRKEQNDTTDKDKTSNENNDSTNNSDSSNQQQPATDQNLNQNQGGTQQAPQASNNQNGVVN</sequence>
<feature type="compositionally biased region" description="Polar residues" evidence="1">
    <location>
        <begin position="127"/>
        <end position="139"/>
    </location>
</feature>
<protein>
    <recommendedName>
        <fullName evidence="3">LytR family transcriptional regulator</fullName>
    </recommendedName>
</protein>
<proteinExistence type="predicted"/>
<feature type="compositionally biased region" description="Low complexity" evidence="1">
    <location>
        <begin position="94"/>
        <end position="107"/>
    </location>
</feature>
<evidence type="ECO:0000313" key="2">
    <source>
        <dbReference type="EMBL" id="AAP44163.1"/>
    </source>
</evidence>
<feature type="compositionally biased region" description="Basic and acidic residues" evidence="1">
    <location>
        <begin position="78"/>
        <end position="93"/>
    </location>
</feature>
<feature type="compositionally biased region" description="Low complexity" evidence="1">
    <location>
        <begin position="115"/>
        <end position="126"/>
    </location>
</feature>